<organism evidence="2 3">
    <name type="scientific">Novosphingobium mangrovi</name>
    <name type="common">ex Huang et al. 2023</name>
    <dbReference type="NCBI Taxonomy" id="2976432"/>
    <lineage>
        <taxon>Bacteria</taxon>
        <taxon>Pseudomonadati</taxon>
        <taxon>Pseudomonadota</taxon>
        <taxon>Alphaproteobacteria</taxon>
        <taxon>Sphingomonadales</taxon>
        <taxon>Sphingomonadaceae</taxon>
        <taxon>Novosphingobium</taxon>
    </lineage>
</organism>
<dbReference type="SUPFAM" id="SSF54637">
    <property type="entry name" value="Thioesterase/thiol ester dehydrase-isomerase"/>
    <property type="match status" value="2"/>
</dbReference>
<keyword evidence="3" id="KW-1185">Reference proteome</keyword>
<dbReference type="InterPro" id="IPR039569">
    <property type="entry name" value="FAS1-like_DH_region"/>
</dbReference>
<comment type="caution">
    <text evidence="2">The sequence shown here is derived from an EMBL/GenBank/DDBJ whole genome shotgun (WGS) entry which is preliminary data.</text>
</comment>
<accession>A0ABT2IB29</accession>
<proteinExistence type="predicted"/>
<feature type="domain" description="FAS1-like dehydratase" evidence="1">
    <location>
        <begin position="22"/>
        <end position="141"/>
    </location>
</feature>
<dbReference type="Proteomes" id="UP001165583">
    <property type="component" value="Unassembled WGS sequence"/>
</dbReference>
<name>A0ABT2IB29_9SPHN</name>
<evidence type="ECO:0000313" key="2">
    <source>
        <dbReference type="EMBL" id="MCT2402011.1"/>
    </source>
</evidence>
<dbReference type="InterPro" id="IPR029069">
    <property type="entry name" value="HotDog_dom_sf"/>
</dbReference>
<reference evidence="2" key="1">
    <citation type="submission" date="2022-09" db="EMBL/GenBank/DDBJ databases">
        <title>Novosphingobium sp. Nov., a polycyclic aromatic hydrocarbon-degrading bacterium isolated form mangrove sediments in HongKong.</title>
        <authorList>
            <person name="Hu Z."/>
        </authorList>
    </citation>
    <scope>NUCLEOTIDE SEQUENCE</scope>
    <source>
        <strain evidence="2">HK4-1</strain>
    </source>
</reference>
<dbReference type="Pfam" id="PF13452">
    <property type="entry name" value="FAS1_DH_region"/>
    <property type="match status" value="1"/>
</dbReference>
<protein>
    <submittedName>
        <fullName evidence="2">MaoC family dehydratase N-terminal domain-containing protein</fullName>
    </submittedName>
</protein>
<evidence type="ECO:0000313" key="3">
    <source>
        <dbReference type="Proteomes" id="UP001165583"/>
    </source>
</evidence>
<dbReference type="PANTHER" id="PTHR28152">
    <property type="entry name" value="HYDROXYACYL-THIOESTER DEHYDRATASE TYPE 2, MITOCHONDRIAL"/>
    <property type="match status" value="1"/>
</dbReference>
<dbReference type="InterPro" id="IPR052741">
    <property type="entry name" value="Mitochondrial_HTD2"/>
</dbReference>
<sequence length="286" mass="31658">MTARAGDHWQAWVAREEFRRGAVEAAAVKQWLATFDRDGPADASVPQAYHWCLFPPDVPTSKLGADGHPASDGDKNSFLPPFAQSRRMWAMSKIEFLSPLQVGQPVQRRSRVASITEKNGRSGSLVFVEIALEILSDGEVAVRETQSIVYREPVTARPVVLTAAVQAFDASEWDAHRLLVPSEPLLFRFSALTFNSHRIHYDRPYACEVEGYRGLVVHGPLIATLLLDLAQQQFGFNVLRSFECRAVSAAICGENLYLALRENGGRVQLVAQARDGRQIMVANGTL</sequence>
<evidence type="ECO:0000259" key="1">
    <source>
        <dbReference type="Pfam" id="PF13452"/>
    </source>
</evidence>
<dbReference type="PANTHER" id="PTHR28152:SF1">
    <property type="entry name" value="HYDROXYACYL-THIOESTER DEHYDRATASE TYPE 2, MITOCHONDRIAL"/>
    <property type="match status" value="1"/>
</dbReference>
<dbReference type="EMBL" id="JANZXA010000029">
    <property type="protein sequence ID" value="MCT2402011.1"/>
    <property type="molecule type" value="Genomic_DNA"/>
</dbReference>
<gene>
    <name evidence="2" type="ORF">NZK81_20960</name>
</gene>
<dbReference type="RefSeq" id="WP_260047922.1">
    <property type="nucleotide sequence ID" value="NZ_JANZXA010000029.1"/>
</dbReference>
<dbReference type="Gene3D" id="3.10.129.10">
    <property type="entry name" value="Hotdog Thioesterase"/>
    <property type="match status" value="1"/>
</dbReference>